<keyword evidence="13" id="KW-1185">Reference proteome</keyword>
<reference evidence="13" key="1">
    <citation type="journal article" date="2019" name="Int. J. Syst. Evol. Microbiol.">
        <title>The Global Catalogue of Microorganisms (GCM) 10K type strain sequencing project: providing services to taxonomists for standard genome sequencing and annotation.</title>
        <authorList>
            <consortium name="The Broad Institute Genomics Platform"/>
            <consortium name="The Broad Institute Genome Sequencing Center for Infectious Disease"/>
            <person name="Wu L."/>
            <person name="Ma J."/>
        </authorList>
    </citation>
    <scope>NUCLEOTIDE SEQUENCE [LARGE SCALE GENOMIC DNA]</scope>
    <source>
        <strain evidence="13">CCM 8947</strain>
    </source>
</reference>
<dbReference type="InterPro" id="IPR036721">
    <property type="entry name" value="RCK_C_sf"/>
</dbReference>
<feature type="transmembrane region" description="Helical" evidence="10">
    <location>
        <begin position="226"/>
        <end position="244"/>
    </location>
</feature>
<evidence type="ECO:0000313" key="13">
    <source>
        <dbReference type="Proteomes" id="UP001597192"/>
    </source>
</evidence>
<feature type="domain" description="RCK C-terminal" evidence="11">
    <location>
        <begin position="425"/>
        <end position="506"/>
    </location>
</feature>
<dbReference type="Pfam" id="PF00654">
    <property type="entry name" value="Voltage_CLC"/>
    <property type="match status" value="1"/>
</dbReference>
<feature type="transmembrane region" description="Helical" evidence="10">
    <location>
        <begin position="55"/>
        <end position="76"/>
    </location>
</feature>
<comment type="caution">
    <text evidence="12">The sequence shown here is derived from an EMBL/GenBank/DDBJ whole genome shotgun (WGS) entry which is preliminary data.</text>
</comment>
<evidence type="ECO:0000256" key="3">
    <source>
        <dbReference type="ARBA" id="ARBA00022692"/>
    </source>
</evidence>
<feature type="transmembrane region" description="Helical" evidence="10">
    <location>
        <begin position="327"/>
        <end position="345"/>
    </location>
</feature>
<dbReference type="EMBL" id="JBHTOG010000030">
    <property type="protein sequence ID" value="MFD1432261.1"/>
    <property type="molecule type" value="Genomic_DNA"/>
</dbReference>
<name>A0ABW4CRA5_9LACO</name>
<dbReference type="InterPro" id="IPR050368">
    <property type="entry name" value="ClC-type_chloride_channel"/>
</dbReference>
<dbReference type="InterPro" id="IPR006037">
    <property type="entry name" value="RCK_C"/>
</dbReference>
<evidence type="ECO:0000256" key="10">
    <source>
        <dbReference type="SAM" id="Phobius"/>
    </source>
</evidence>
<feature type="transmembrane region" description="Helical" evidence="10">
    <location>
        <begin position="357"/>
        <end position="384"/>
    </location>
</feature>
<evidence type="ECO:0000256" key="8">
    <source>
        <dbReference type="ARBA" id="ARBA00023214"/>
    </source>
</evidence>
<evidence type="ECO:0000259" key="11">
    <source>
        <dbReference type="PROSITE" id="PS51202"/>
    </source>
</evidence>
<feature type="transmembrane region" description="Helical" evidence="10">
    <location>
        <begin position="153"/>
        <end position="178"/>
    </location>
</feature>
<feature type="transmembrane region" description="Helical" evidence="10">
    <location>
        <begin position="298"/>
        <end position="321"/>
    </location>
</feature>
<keyword evidence="3 10" id="KW-0812">Transmembrane</keyword>
<comment type="subcellular location">
    <subcellularLocation>
        <location evidence="1">Membrane</location>
        <topology evidence="1">Multi-pass membrane protein</topology>
    </subcellularLocation>
</comment>
<protein>
    <submittedName>
        <fullName evidence="12">Chloride channel protein</fullName>
    </submittedName>
</protein>
<dbReference type="SUPFAM" id="SSF116726">
    <property type="entry name" value="TrkA C-terminal domain-like"/>
    <property type="match status" value="1"/>
</dbReference>
<evidence type="ECO:0000256" key="5">
    <source>
        <dbReference type="ARBA" id="ARBA00023065"/>
    </source>
</evidence>
<dbReference type="PANTHER" id="PTHR43427:SF6">
    <property type="entry name" value="CHLORIDE CHANNEL PROTEIN CLC-E"/>
    <property type="match status" value="1"/>
</dbReference>
<feature type="transmembrane region" description="Helical" evidence="10">
    <location>
        <begin position="264"/>
        <end position="286"/>
    </location>
</feature>
<keyword evidence="5" id="KW-0406">Ion transport</keyword>
<evidence type="ECO:0000256" key="1">
    <source>
        <dbReference type="ARBA" id="ARBA00004141"/>
    </source>
</evidence>
<accession>A0ABW4CRA5</accession>
<dbReference type="Gene3D" id="3.30.70.1450">
    <property type="entry name" value="Regulator of K+ conductance, C-terminal domain"/>
    <property type="match status" value="1"/>
</dbReference>
<evidence type="ECO:0000256" key="6">
    <source>
        <dbReference type="ARBA" id="ARBA00023136"/>
    </source>
</evidence>
<evidence type="ECO:0000256" key="7">
    <source>
        <dbReference type="ARBA" id="ARBA00023173"/>
    </source>
</evidence>
<dbReference type="InterPro" id="IPR014743">
    <property type="entry name" value="Cl-channel_core"/>
</dbReference>
<keyword evidence="2" id="KW-0813">Transport</keyword>
<keyword evidence="9" id="KW-0407">Ion channel</keyword>
<dbReference type="Gene3D" id="1.10.3080.10">
    <property type="entry name" value="Clc chloride channel"/>
    <property type="match status" value="1"/>
</dbReference>
<dbReference type="PRINTS" id="PR00762">
    <property type="entry name" value="CLCHANNEL"/>
</dbReference>
<keyword evidence="4 10" id="KW-1133">Transmembrane helix</keyword>
<proteinExistence type="predicted"/>
<feature type="transmembrane region" description="Helical" evidence="10">
    <location>
        <begin position="390"/>
        <end position="410"/>
    </location>
</feature>
<keyword evidence="8" id="KW-0868">Chloride</keyword>
<keyword evidence="7" id="KW-0869">Chloride channel</keyword>
<dbReference type="SUPFAM" id="SSF81340">
    <property type="entry name" value="Clc chloride channel"/>
    <property type="match status" value="1"/>
</dbReference>
<evidence type="ECO:0000313" key="12">
    <source>
        <dbReference type="EMBL" id="MFD1432261.1"/>
    </source>
</evidence>
<dbReference type="Pfam" id="PF02080">
    <property type="entry name" value="TrkA_C"/>
    <property type="match status" value="1"/>
</dbReference>
<dbReference type="PANTHER" id="PTHR43427">
    <property type="entry name" value="CHLORIDE CHANNEL PROTEIN CLC-E"/>
    <property type="match status" value="1"/>
</dbReference>
<organism evidence="12 13">
    <name type="scientific">Lacticaseibacillus yichunensis</name>
    <dbReference type="NCBI Taxonomy" id="2486015"/>
    <lineage>
        <taxon>Bacteria</taxon>
        <taxon>Bacillati</taxon>
        <taxon>Bacillota</taxon>
        <taxon>Bacilli</taxon>
        <taxon>Lactobacillales</taxon>
        <taxon>Lactobacillaceae</taxon>
        <taxon>Lacticaseibacillus</taxon>
    </lineage>
</organism>
<evidence type="ECO:0000256" key="4">
    <source>
        <dbReference type="ARBA" id="ARBA00022989"/>
    </source>
</evidence>
<dbReference type="InterPro" id="IPR001807">
    <property type="entry name" value="ClC"/>
</dbReference>
<evidence type="ECO:0000256" key="2">
    <source>
        <dbReference type="ARBA" id="ARBA00022448"/>
    </source>
</evidence>
<feature type="transmembrane region" description="Helical" evidence="10">
    <location>
        <begin position="190"/>
        <end position="214"/>
    </location>
</feature>
<dbReference type="RefSeq" id="WP_125697037.1">
    <property type="nucleotide sequence ID" value="NZ_JBHTOG010000030.1"/>
</dbReference>
<dbReference type="PROSITE" id="PS51202">
    <property type="entry name" value="RCK_C"/>
    <property type="match status" value="1"/>
</dbReference>
<feature type="transmembrane region" description="Helical" evidence="10">
    <location>
        <begin position="15"/>
        <end position="35"/>
    </location>
</feature>
<sequence length="518" mass="55801">MSAGQKKRQWDLTRLRLVLQGVVVGLLTGGVISLFRLGIEEILEFMQTLYRHPSAGLLTLIALGSVVLAIVVGLLLKSEPNISGSGIPQVEGQLKGELEFNWWSILWKKFTAGILAIGPGLFLGREGPSIQLGAAVGQGVAAGWKRQGSERRIMIAAGAAAGLSAAFDAPIAGTLFVLEEVYHNFSPLVWVTSLASALAADFISLNVFGEVPVLHLTYSRPMPVDLYWHLLLLGILLGLLGYLYQKVLLAMPRLYALTHIPRAFQGIIPFLLVIPIGVWLPTILGGGNQMIIGFGKNVPGLSLLLLLFVLRFVFSMVSYGSGLPGGIFLPILSLGAVIGAIYGTFMHQMGLLPENYVMNLIIFSMAAYFACIGKAPFTAILLITEMVGNLTLLMPMALLALVAYLVVDLLGGAPIYESLLERLTVGKKVAGITHMDRLELPVFAGSPLEDRLVRDFQWPEQTLLSGIQRGEKTILPHGDTVIRAGDTLVLLTDSSQRAAVAAAIHQTAEAIKDEHTSQ</sequence>
<keyword evidence="6 10" id="KW-0472">Membrane</keyword>
<gene>
    <name evidence="12" type="ORF">ACFQ47_06130</name>
</gene>
<dbReference type="CDD" id="cd01031">
    <property type="entry name" value="EriC"/>
    <property type="match status" value="1"/>
</dbReference>
<dbReference type="Proteomes" id="UP001597192">
    <property type="component" value="Unassembled WGS sequence"/>
</dbReference>
<evidence type="ECO:0000256" key="9">
    <source>
        <dbReference type="ARBA" id="ARBA00023303"/>
    </source>
</evidence>